<dbReference type="EMBL" id="SPUK01000002">
    <property type="protein sequence ID" value="TQV99329.1"/>
    <property type="molecule type" value="Genomic_DNA"/>
</dbReference>
<dbReference type="PROSITE" id="PS00463">
    <property type="entry name" value="ZN2_CY6_FUNGAL_1"/>
    <property type="match status" value="1"/>
</dbReference>
<evidence type="ECO:0000256" key="1">
    <source>
        <dbReference type="ARBA" id="ARBA00023242"/>
    </source>
</evidence>
<dbReference type="STRING" id="43265.A0A545VCI4"/>
<sequence length="537" mass="59086">MVNHGRSKGCVTCKQRRVKCDEANPACGPCRRLRLRCGGYDAKPVRRLKFKDQTHKFVVAKSTERRAGSHCASVRTPGLRSLAEPDSAVPFFLGQYASKGRETASARGFFEMLIPTYNAQPAGSPLELAVEATATMVLSLWRHGPKAMPMPRTAYAAAVSSILKALQDDAERRKPATVMAVVALQQYENIAAVYNLRPATRVHQSGAVSLLPYLATDGPSSAGNSIQSFVFHTEIASAIREKRPLCGACSPASVHAGNPSSVLDTIGADVALLQARHKQVVNQSLETTELRSVLTSQIQEARRIENQLLAWEQLVPRHWKPLRLSREQMSSSIPAYQGVCETYASCQIASIWNLWRVQRLILMVIMAESSGKIEAWADRGACELVVQGLVDGICYSVPFYLGDRSQPMLLSDFMDSSTVYPSDTMAHLNHIERSSTTSDHRGHIIAQGPWHVMSPLSRLMELIAERSGKFILPVLRVGQADWIREQFLRVTMLLHISLAHGIENSPGSSASNSQSAQEETKQLLKVVRSGLRFMSGS</sequence>
<dbReference type="Pfam" id="PF00172">
    <property type="entry name" value="Zn_clus"/>
    <property type="match status" value="1"/>
</dbReference>
<keyword evidence="4" id="KW-1185">Reference proteome</keyword>
<dbReference type="Proteomes" id="UP000315783">
    <property type="component" value="Unassembled WGS sequence"/>
</dbReference>
<organism evidence="3 4">
    <name type="scientific">Cordyceps javanica</name>
    <dbReference type="NCBI Taxonomy" id="43265"/>
    <lineage>
        <taxon>Eukaryota</taxon>
        <taxon>Fungi</taxon>
        <taxon>Dikarya</taxon>
        <taxon>Ascomycota</taxon>
        <taxon>Pezizomycotina</taxon>
        <taxon>Sordariomycetes</taxon>
        <taxon>Hypocreomycetidae</taxon>
        <taxon>Hypocreales</taxon>
        <taxon>Cordycipitaceae</taxon>
        <taxon>Cordyceps</taxon>
    </lineage>
</organism>
<reference evidence="3 4" key="1">
    <citation type="journal article" date="2019" name="Appl. Microbiol. Biotechnol.">
        <title>Genome sequence of Isaria javanica and comparative genome analysis insights into family S53 peptidase evolution in fungal entomopathogens.</title>
        <authorList>
            <person name="Lin R."/>
            <person name="Zhang X."/>
            <person name="Xin B."/>
            <person name="Zou M."/>
            <person name="Gao Y."/>
            <person name="Qin F."/>
            <person name="Hu Q."/>
            <person name="Xie B."/>
            <person name="Cheng X."/>
        </authorList>
    </citation>
    <scope>NUCLEOTIDE SEQUENCE [LARGE SCALE GENOMIC DNA]</scope>
    <source>
        <strain evidence="3 4">IJ1G</strain>
    </source>
</reference>
<dbReference type="AlphaFoldDB" id="A0A545VCI4"/>
<comment type="caution">
    <text evidence="3">The sequence shown here is derived from an EMBL/GenBank/DDBJ whole genome shotgun (WGS) entry which is preliminary data.</text>
</comment>
<dbReference type="PROSITE" id="PS50048">
    <property type="entry name" value="ZN2_CY6_FUNGAL_2"/>
    <property type="match status" value="1"/>
</dbReference>
<protein>
    <submittedName>
        <fullName evidence="3">C6 zinc finger domain-containing protein</fullName>
    </submittedName>
</protein>
<keyword evidence="1" id="KW-0539">Nucleus</keyword>
<evidence type="ECO:0000313" key="3">
    <source>
        <dbReference type="EMBL" id="TQV99329.1"/>
    </source>
</evidence>
<dbReference type="InterPro" id="IPR036864">
    <property type="entry name" value="Zn2-C6_fun-type_DNA-bd_sf"/>
</dbReference>
<dbReference type="SUPFAM" id="SSF57701">
    <property type="entry name" value="Zn2/Cys6 DNA-binding domain"/>
    <property type="match status" value="1"/>
</dbReference>
<dbReference type="Gene3D" id="4.10.240.10">
    <property type="entry name" value="Zn(2)-C6 fungal-type DNA-binding domain"/>
    <property type="match status" value="1"/>
</dbReference>
<evidence type="ECO:0000259" key="2">
    <source>
        <dbReference type="PROSITE" id="PS50048"/>
    </source>
</evidence>
<dbReference type="CDD" id="cd00067">
    <property type="entry name" value="GAL4"/>
    <property type="match status" value="1"/>
</dbReference>
<name>A0A545VCI4_9HYPO</name>
<dbReference type="SMART" id="SM00066">
    <property type="entry name" value="GAL4"/>
    <property type="match status" value="1"/>
</dbReference>
<dbReference type="InterPro" id="IPR053175">
    <property type="entry name" value="DHMBA_Reg_Transcription_Factor"/>
</dbReference>
<evidence type="ECO:0000313" key="4">
    <source>
        <dbReference type="Proteomes" id="UP000315783"/>
    </source>
</evidence>
<proteinExistence type="predicted"/>
<dbReference type="OrthoDB" id="2991872at2759"/>
<feature type="domain" description="Zn(2)-C6 fungal-type" evidence="2">
    <location>
        <begin position="9"/>
        <end position="37"/>
    </location>
</feature>
<dbReference type="InterPro" id="IPR001138">
    <property type="entry name" value="Zn2Cys6_DnaBD"/>
</dbReference>
<accession>A0A545VCI4</accession>
<dbReference type="GO" id="GO:0008270">
    <property type="term" value="F:zinc ion binding"/>
    <property type="evidence" value="ECO:0007669"/>
    <property type="project" value="InterPro"/>
</dbReference>
<dbReference type="PANTHER" id="PTHR38791">
    <property type="entry name" value="ZN(II)2CYS6 TRANSCRIPTION FACTOR (EUROFUNG)-RELATED-RELATED"/>
    <property type="match status" value="1"/>
</dbReference>
<dbReference type="GO" id="GO:0000981">
    <property type="term" value="F:DNA-binding transcription factor activity, RNA polymerase II-specific"/>
    <property type="evidence" value="ECO:0007669"/>
    <property type="project" value="InterPro"/>
</dbReference>
<gene>
    <name evidence="3" type="ORF">IF1G_01544</name>
</gene>